<dbReference type="InterPro" id="IPR016181">
    <property type="entry name" value="Acyl_CoA_acyltransferase"/>
</dbReference>
<protein>
    <submittedName>
        <fullName evidence="4">Short chain dehydrogenase</fullName>
        <ecNumber evidence="4">1.1.1.-</ecNumber>
    </submittedName>
</protein>
<dbReference type="EMBL" id="AAOE01000017">
    <property type="protein sequence ID" value="EAR08717.1"/>
    <property type="molecule type" value="Genomic_DNA"/>
</dbReference>
<organism evidence="4 5">
    <name type="scientific">Reinekea blandensis MED297</name>
    <dbReference type="NCBI Taxonomy" id="314283"/>
    <lineage>
        <taxon>Bacteria</taxon>
        <taxon>Pseudomonadati</taxon>
        <taxon>Pseudomonadota</taxon>
        <taxon>Gammaproteobacteria</taxon>
        <taxon>Oceanospirillales</taxon>
        <taxon>Saccharospirillaceae</taxon>
        <taxon>Reinekea</taxon>
    </lineage>
</organism>
<dbReference type="Gene3D" id="3.40.630.30">
    <property type="match status" value="1"/>
</dbReference>
<keyword evidence="1" id="KW-0808">Transferase</keyword>
<dbReference type="PANTHER" id="PTHR43877:SF1">
    <property type="entry name" value="ACETYLTRANSFERASE"/>
    <property type="match status" value="1"/>
</dbReference>
<dbReference type="CDD" id="cd04301">
    <property type="entry name" value="NAT_SF"/>
    <property type="match status" value="1"/>
</dbReference>
<proteinExistence type="predicted"/>
<dbReference type="RefSeq" id="WP_008042869.1">
    <property type="nucleotide sequence ID" value="NZ_CH724149.1"/>
</dbReference>
<evidence type="ECO:0000313" key="4">
    <source>
        <dbReference type="EMBL" id="EAR08717.1"/>
    </source>
</evidence>
<dbReference type="PROSITE" id="PS51186">
    <property type="entry name" value="GNAT"/>
    <property type="match status" value="1"/>
</dbReference>
<dbReference type="AlphaFoldDB" id="A4BGR9"/>
<comment type="caution">
    <text evidence="4">The sequence shown here is derived from an EMBL/GenBank/DDBJ whole genome shotgun (WGS) entry which is preliminary data.</text>
</comment>
<evidence type="ECO:0000259" key="3">
    <source>
        <dbReference type="PROSITE" id="PS51186"/>
    </source>
</evidence>
<evidence type="ECO:0000256" key="2">
    <source>
        <dbReference type="ARBA" id="ARBA00023315"/>
    </source>
</evidence>
<dbReference type="Pfam" id="PF00583">
    <property type="entry name" value="Acetyltransf_1"/>
    <property type="match status" value="1"/>
</dbReference>
<keyword evidence="4" id="KW-0560">Oxidoreductase</keyword>
<keyword evidence="2" id="KW-0012">Acyltransferase</keyword>
<dbReference type="PANTHER" id="PTHR43877">
    <property type="entry name" value="AMINOALKYLPHOSPHONATE N-ACETYLTRANSFERASE-RELATED-RELATED"/>
    <property type="match status" value="1"/>
</dbReference>
<evidence type="ECO:0000313" key="5">
    <source>
        <dbReference type="Proteomes" id="UP000005953"/>
    </source>
</evidence>
<dbReference type="Proteomes" id="UP000005953">
    <property type="component" value="Unassembled WGS sequence"/>
</dbReference>
<dbReference type="InterPro" id="IPR050832">
    <property type="entry name" value="Bact_Acetyltransf"/>
</dbReference>
<dbReference type="SUPFAM" id="SSF55729">
    <property type="entry name" value="Acyl-CoA N-acyltransferases (Nat)"/>
    <property type="match status" value="1"/>
</dbReference>
<gene>
    <name evidence="4" type="ORF">MED297_14415</name>
</gene>
<name>A4BGR9_9GAMM</name>
<sequence>MATHCRPAQTTDIDDLNDLFQSATRKGMPFSKRQDVIFQRFLEEDLLDLLVVEKDEYVVACCHCAVIPTLAHGGRPFAVLSHLLVDPLNRRQGLARLLFEFALDYVRKKGSYVVYAPVEHPKPWIDRMLKALGARCEGECYVFGGQRS</sequence>
<dbReference type="OrthoDB" id="7595389at2"/>
<dbReference type="HOGENOM" id="CLU_1757336_0_0_6"/>
<keyword evidence="5" id="KW-1185">Reference proteome</keyword>
<reference evidence="4 5" key="1">
    <citation type="submission" date="2006-02" db="EMBL/GenBank/DDBJ databases">
        <authorList>
            <person name="Pinhassi J."/>
            <person name="Pedros-Alio C."/>
            <person name="Ferriera S."/>
            <person name="Johnson J."/>
            <person name="Kravitz S."/>
            <person name="Halpern A."/>
            <person name="Remington K."/>
            <person name="Beeson K."/>
            <person name="Tran B."/>
            <person name="Rogers Y.-H."/>
            <person name="Friedman R."/>
            <person name="Venter J.C."/>
        </authorList>
    </citation>
    <scope>NUCLEOTIDE SEQUENCE [LARGE SCALE GENOMIC DNA]</scope>
    <source>
        <strain evidence="4 5">MED297</strain>
    </source>
</reference>
<evidence type="ECO:0000256" key="1">
    <source>
        <dbReference type="ARBA" id="ARBA00022679"/>
    </source>
</evidence>
<feature type="domain" description="N-acetyltransferase" evidence="3">
    <location>
        <begin position="3"/>
        <end position="148"/>
    </location>
</feature>
<accession>A4BGR9</accession>
<dbReference type="InterPro" id="IPR000182">
    <property type="entry name" value="GNAT_dom"/>
</dbReference>
<dbReference type="GO" id="GO:0016491">
    <property type="term" value="F:oxidoreductase activity"/>
    <property type="evidence" value="ECO:0007669"/>
    <property type="project" value="UniProtKB-KW"/>
</dbReference>
<dbReference type="EC" id="1.1.1.-" evidence="4"/>
<dbReference type="STRING" id="314283.MED297_14415"/>
<dbReference type="GO" id="GO:0016747">
    <property type="term" value="F:acyltransferase activity, transferring groups other than amino-acyl groups"/>
    <property type="evidence" value="ECO:0007669"/>
    <property type="project" value="InterPro"/>
</dbReference>